<dbReference type="Gene3D" id="3.40.50.10490">
    <property type="entry name" value="Glucose-6-phosphate isomerase like protein, domain 1"/>
    <property type="match status" value="1"/>
</dbReference>
<organism evidence="3 4">
    <name type="scientific">Mycoplasmopsis edwardii</name>
    <dbReference type="NCBI Taxonomy" id="53558"/>
    <lineage>
        <taxon>Bacteria</taxon>
        <taxon>Bacillati</taxon>
        <taxon>Mycoplasmatota</taxon>
        <taxon>Mycoplasmoidales</taxon>
        <taxon>Metamycoplasmataceae</taxon>
        <taxon>Mycoplasmopsis</taxon>
    </lineage>
</organism>
<dbReference type="EC" id="4.2.1.126" evidence="3"/>
<keyword evidence="3" id="KW-0456">Lyase</keyword>
<evidence type="ECO:0000259" key="2">
    <source>
        <dbReference type="PROSITE" id="PS51464"/>
    </source>
</evidence>
<dbReference type="GO" id="GO:0009254">
    <property type="term" value="P:peptidoglycan turnover"/>
    <property type="evidence" value="ECO:0007669"/>
    <property type="project" value="TreeGrafter"/>
</dbReference>
<evidence type="ECO:0000313" key="4">
    <source>
        <dbReference type="Proteomes" id="UP000257559"/>
    </source>
</evidence>
<dbReference type="GO" id="GO:0016835">
    <property type="term" value="F:carbon-oxygen lyase activity"/>
    <property type="evidence" value="ECO:0007669"/>
    <property type="project" value="TreeGrafter"/>
</dbReference>
<dbReference type="PANTHER" id="PTHR10088:SF4">
    <property type="entry name" value="GLUCOKINASE REGULATORY PROTEIN"/>
    <property type="match status" value="1"/>
</dbReference>
<accession>A0A3B0PMS7</accession>
<dbReference type="InterPro" id="IPR046348">
    <property type="entry name" value="SIS_dom_sf"/>
</dbReference>
<dbReference type="PROSITE" id="PS51464">
    <property type="entry name" value="SIS"/>
    <property type="match status" value="1"/>
</dbReference>
<dbReference type="InterPro" id="IPR040190">
    <property type="entry name" value="MURQ/GCKR"/>
</dbReference>
<gene>
    <name evidence="3" type="primary">murQ_2</name>
    <name evidence="3" type="ORF">NCTC10132_00466</name>
</gene>
<dbReference type="KEGG" id="medw:NCTC10132_00466"/>
<evidence type="ECO:0000313" key="3">
    <source>
        <dbReference type="EMBL" id="SYV97107.1"/>
    </source>
</evidence>
<keyword evidence="1" id="KW-0119">Carbohydrate metabolism</keyword>
<dbReference type="GO" id="GO:0046348">
    <property type="term" value="P:amino sugar catabolic process"/>
    <property type="evidence" value="ECO:0007669"/>
    <property type="project" value="TreeGrafter"/>
</dbReference>
<dbReference type="NCBIfam" id="NF003915">
    <property type="entry name" value="PRK05441.1"/>
    <property type="match status" value="1"/>
</dbReference>
<dbReference type="PANTHER" id="PTHR10088">
    <property type="entry name" value="GLUCOKINASE REGULATORY PROTEIN"/>
    <property type="match status" value="1"/>
</dbReference>
<reference evidence="4" key="1">
    <citation type="submission" date="2018-06" db="EMBL/GenBank/DDBJ databases">
        <authorList>
            <consortium name="Pathogen Informatics"/>
        </authorList>
    </citation>
    <scope>NUCLEOTIDE SEQUENCE [LARGE SCALE GENOMIC DNA]</scope>
    <source>
        <strain evidence="4">NCTC10132</strain>
    </source>
</reference>
<protein>
    <submittedName>
        <fullName evidence="3">N-acetylmuramic acid 6-phosphate etherase</fullName>
        <ecNumber evidence="3">4.2.1.126</ecNumber>
    </submittedName>
</protein>
<dbReference type="AlphaFoldDB" id="A0A3B0PMS7"/>
<dbReference type="GO" id="GO:0097367">
    <property type="term" value="F:carbohydrate derivative binding"/>
    <property type="evidence" value="ECO:0007669"/>
    <property type="project" value="InterPro"/>
</dbReference>
<dbReference type="InterPro" id="IPR001347">
    <property type="entry name" value="SIS_dom"/>
</dbReference>
<dbReference type="GO" id="GO:0016803">
    <property type="term" value="F:ether hydrolase activity"/>
    <property type="evidence" value="ECO:0007669"/>
    <property type="project" value="TreeGrafter"/>
</dbReference>
<proteinExistence type="predicted"/>
<dbReference type="Gene3D" id="1.10.8.1080">
    <property type="match status" value="1"/>
</dbReference>
<name>A0A3B0PMS7_9BACT</name>
<dbReference type="Pfam" id="PF22645">
    <property type="entry name" value="GKRP_SIS_N"/>
    <property type="match status" value="1"/>
</dbReference>
<keyword evidence="4" id="KW-1185">Reference proteome</keyword>
<feature type="domain" description="SIS" evidence="2">
    <location>
        <begin position="1"/>
        <end position="120"/>
    </location>
</feature>
<dbReference type="EMBL" id="LS991951">
    <property type="protein sequence ID" value="SYV97107.1"/>
    <property type="molecule type" value="Genomic_DNA"/>
</dbReference>
<sequence length="203" mass="22582">MAGGNQAVLKSLEGFEDDYQLGFNDAKRMNVNQKDLIIGLSASGNTKYIKGFFDFGKSQNAYNVLIENKLGGACEGVSDFILFVDTGKEIIDGSTRLKAATAQKLILNMFSSIGAIKNNKVYNDLMIDLTPINEKLVLRSYQIISLINNVSLEKAKEYYELADYNIKQACVMLKYNINKESAKNLLDKSNNNLRKALENGINN</sequence>
<dbReference type="SUPFAM" id="SSF53697">
    <property type="entry name" value="SIS domain"/>
    <property type="match status" value="1"/>
</dbReference>
<evidence type="ECO:0000256" key="1">
    <source>
        <dbReference type="ARBA" id="ARBA00023277"/>
    </source>
</evidence>
<dbReference type="Proteomes" id="UP000257559">
    <property type="component" value="Chromosome"/>
</dbReference>